<name>A0ABW2GGH2_9ACTN</name>
<organism evidence="1 2">
    <name type="scientific">Streptomyces polyrhachis</name>
    <dbReference type="NCBI Taxonomy" id="1282885"/>
    <lineage>
        <taxon>Bacteria</taxon>
        <taxon>Bacillati</taxon>
        <taxon>Actinomycetota</taxon>
        <taxon>Actinomycetes</taxon>
        <taxon>Kitasatosporales</taxon>
        <taxon>Streptomycetaceae</taxon>
        <taxon>Streptomyces</taxon>
    </lineage>
</organism>
<evidence type="ECO:0000313" key="2">
    <source>
        <dbReference type="Proteomes" id="UP001596413"/>
    </source>
</evidence>
<proteinExistence type="predicted"/>
<dbReference type="Proteomes" id="UP001596413">
    <property type="component" value="Unassembled WGS sequence"/>
</dbReference>
<comment type="caution">
    <text evidence="1">The sequence shown here is derived from an EMBL/GenBank/DDBJ whole genome shotgun (WGS) entry which is preliminary data.</text>
</comment>
<reference evidence="2" key="1">
    <citation type="journal article" date="2019" name="Int. J. Syst. Evol. Microbiol.">
        <title>The Global Catalogue of Microorganisms (GCM) 10K type strain sequencing project: providing services to taxonomists for standard genome sequencing and annotation.</title>
        <authorList>
            <consortium name="The Broad Institute Genomics Platform"/>
            <consortium name="The Broad Institute Genome Sequencing Center for Infectious Disease"/>
            <person name="Wu L."/>
            <person name="Ma J."/>
        </authorList>
    </citation>
    <scope>NUCLEOTIDE SEQUENCE [LARGE SCALE GENOMIC DNA]</scope>
    <source>
        <strain evidence="2">CGMCC 1.13681</strain>
    </source>
</reference>
<protein>
    <submittedName>
        <fullName evidence="1">Uncharacterized protein</fullName>
    </submittedName>
</protein>
<sequence>MSRVRIQSYVRIGAEFQPIQDVAVAYAGLVFFTEPQRICSEYDGADPEIDMLRPWPRAA</sequence>
<accession>A0ABW2GGH2</accession>
<evidence type="ECO:0000313" key="1">
    <source>
        <dbReference type="EMBL" id="MFC7219864.1"/>
    </source>
</evidence>
<keyword evidence="2" id="KW-1185">Reference proteome</keyword>
<dbReference type="EMBL" id="JBHSZO010000026">
    <property type="protein sequence ID" value="MFC7219864.1"/>
    <property type="molecule type" value="Genomic_DNA"/>
</dbReference>
<gene>
    <name evidence="1" type="ORF">ACFQLX_17085</name>
</gene>
<dbReference type="RefSeq" id="WP_386416041.1">
    <property type="nucleotide sequence ID" value="NZ_JBHSZO010000026.1"/>
</dbReference>